<feature type="non-terminal residue" evidence="2">
    <location>
        <position position="1"/>
    </location>
</feature>
<dbReference type="OrthoDB" id="1740265at2759"/>
<sequence length="45" mass="4841">ALVEEAHRLGMLVLIDLVHSHVSNNADDGLNGPAAPFRPKGRRVP</sequence>
<feature type="non-terminal residue" evidence="2">
    <location>
        <position position="45"/>
    </location>
</feature>
<comment type="caution">
    <text evidence="2">The sequence shown here is derived from an EMBL/GenBank/DDBJ whole genome shotgun (WGS) entry which is preliminary data.</text>
</comment>
<gene>
    <name evidence="2" type="primary">SBE1</name>
    <name evidence="2" type="ORF">AK812_SmicGene47779</name>
</gene>
<dbReference type="EMBL" id="LSRX01006322">
    <property type="protein sequence ID" value="OLP73116.1"/>
    <property type="molecule type" value="Genomic_DNA"/>
</dbReference>
<reference evidence="2 3" key="1">
    <citation type="submission" date="2016-02" db="EMBL/GenBank/DDBJ databases">
        <title>Genome analysis of coral dinoflagellate symbionts highlights evolutionary adaptations to a symbiotic lifestyle.</title>
        <authorList>
            <person name="Aranda M."/>
            <person name="Li Y."/>
            <person name="Liew Y.J."/>
            <person name="Baumgarten S."/>
            <person name="Simakov O."/>
            <person name="Wilson M."/>
            <person name="Piel J."/>
            <person name="Ashoor H."/>
            <person name="Bougouffa S."/>
            <person name="Bajic V.B."/>
            <person name="Ryu T."/>
            <person name="Ravasi T."/>
            <person name="Bayer T."/>
            <person name="Micklem G."/>
            <person name="Kim H."/>
            <person name="Bhak J."/>
            <person name="Lajeunesse T.C."/>
            <person name="Voolstra C.R."/>
        </authorList>
    </citation>
    <scope>NUCLEOTIDE SEQUENCE [LARGE SCALE GENOMIC DNA]</scope>
    <source>
        <strain evidence="2 3">CCMP2467</strain>
    </source>
</reference>
<dbReference type="InterPro" id="IPR017853">
    <property type="entry name" value="GH"/>
</dbReference>
<protein>
    <submittedName>
        <fullName evidence="2">1,4-alpha-glucan-branching enzyme</fullName>
    </submittedName>
</protein>
<dbReference type="Gene3D" id="3.20.20.80">
    <property type="entry name" value="Glycosidases"/>
    <property type="match status" value="1"/>
</dbReference>
<evidence type="ECO:0000256" key="1">
    <source>
        <dbReference type="SAM" id="MobiDB-lite"/>
    </source>
</evidence>
<accession>A0A1Q9BR01</accession>
<evidence type="ECO:0000313" key="3">
    <source>
        <dbReference type="Proteomes" id="UP000186817"/>
    </source>
</evidence>
<evidence type="ECO:0000313" key="2">
    <source>
        <dbReference type="EMBL" id="OLP73116.1"/>
    </source>
</evidence>
<organism evidence="2 3">
    <name type="scientific">Symbiodinium microadriaticum</name>
    <name type="common">Dinoflagellate</name>
    <name type="synonym">Zooxanthella microadriatica</name>
    <dbReference type="NCBI Taxonomy" id="2951"/>
    <lineage>
        <taxon>Eukaryota</taxon>
        <taxon>Sar</taxon>
        <taxon>Alveolata</taxon>
        <taxon>Dinophyceae</taxon>
        <taxon>Suessiales</taxon>
        <taxon>Symbiodiniaceae</taxon>
        <taxon>Symbiodinium</taxon>
    </lineage>
</organism>
<dbReference type="SUPFAM" id="SSF51445">
    <property type="entry name" value="(Trans)glycosidases"/>
    <property type="match status" value="1"/>
</dbReference>
<dbReference type="Proteomes" id="UP000186817">
    <property type="component" value="Unassembled WGS sequence"/>
</dbReference>
<proteinExistence type="predicted"/>
<name>A0A1Q9BR01_SYMMI</name>
<feature type="region of interest" description="Disordered" evidence="1">
    <location>
        <begin position="23"/>
        <end position="45"/>
    </location>
</feature>
<dbReference type="AlphaFoldDB" id="A0A1Q9BR01"/>
<keyword evidence="3" id="KW-1185">Reference proteome</keyword>